<feature type="compositionally biased region" description="Basic and acidic residues" evidence="1">
    <location>
        <begin position="46"/>
        <end position="58"/>
    </location>
</feature>
<evidence type="ECO:0000256" key="1">
    <source>
        <dbReference type="SAM" id="MobiDB-lite"/>
    </source>
</evidence>
<dbReference type="Proteomes" id="UP001239680">
    <property type="component" value="Unassembled WGS sequence"/>
</dbReference>
<evidence type="ECO:0000313" key="2">
    <source>
        <dbReference type="EMBL" id="MDQ2066972.1"/>
    </source>
</evidence>
<dbReference type="RefSeq" id="WP_306680687.1">
    <property type="nucleotide sequence ID" value="NZ_JAVDBT010000010.1"/>
</dbReference>
<name>A0ABU0VYZ2_9RHOB</name>
<comment type="caution">
    <text evidence="2">The sequence shown here is derived from an EMBL/GenBank/DDBJ whole genome shotgun (WGS) entry which is preliminary data.</text>
</comment>
<dbReference type="EMBL" id="JAVDBT010000010">
    <property type="protein sequence ID" value="MDQ2066972.1"/>
    <property type="molecule type" value="Genomic_DNA"/>
</dbReference>
<keyword evidence="3" id="KW-1185">Reference proteome</keyword>
<organism evidence="2 3">
    <name type="scientific">Pseudogemmobacter lacusdianii</name>
    <dbReference type="NCBI Taxonomy" id="3069608"/>
    <lineage>
        <taxon>Bacteria</taxon>
        <taxon>Pseudomonadati</taxon>
        <taxon>Pseudomonadota</taxon>
        <taxon>Alphaproteobacteria</taxon>
        <taxon>Rhodobacterales</taxon>
        <taxon>Paracoccaceae</taxon>
        <taxon>Pseudogemmobacter</taxon>
    </lineage>
</organism>
<reference evidence="2 3" key="1">
    <citation type="submission" date="2023-08" db="EMBL/GenBank/DDBJ databases">
        <title>Characterization of two Paracoccaceae strains isolated from Phycosphere and proposal of Xinfangfangia lacusdiani sp. nov.</title>
        <authorList>
            <person name="Deng Y."/>
            <person name="Zhang Y.Q."/>
        </authorList>
    </citation>
    <scope>NUCLEOTIDE SEQUENCE [LARGE SCALE GENOMIC DNA]</scope>
    <source>
        <strain evidence="2 3">CPCC 101601</strain>
    </source>
</reference>
<accession>A0ABU0VYZ2</accession>
<feature type="region of interest" description="Disordered" evidence="1">
    <location>
        <begin position="1"/>
        <end position="94"/>
    </location>
</feature>
<evidence type="ECO:0000313" key="3">
    <source>
        <dbReference type="Proteomes" id="UP001239680"/>
    </source>
</evidence>
<gene>
    <name evidence="2" type="ORF">Q9295_11345</name>
</gene>
<feature type="compositionally biased region" description="Polar residues" evidence="1">
    <location>
        <begin position="1"/>
        <end position="18"/>
    </location>
</feature>
<proteinExistence type="predicted"/>
<sequence length="94" mass="10436">MANPNKAPQDSKQQQADANRTDGKPRQHEQQSSVIAQQGQNTGKDSAAKQHNDRDAKQKPQQRQDATASALACSDWVLTDKRGGPRPPFYLLRK</sequence>
<feature type="compositionally biased region" description="Basic and acidic residues" evidence="1">
    <location>
        <begin position="19"/>
        <end position="29"/>
    </location>
</feature>
<protein>
    <submittedName>
        <fullName evidence="2">Uncharacterized protein</fullName>
    </submittedName>
</protein>
<feature type="compositionally biased region" description="Polar residues" evidence="1">
    <location>
        <begin position="30"/>
        <end position="44"/>
    </location>
</feature>